<organism evidence="6 7">
    <name type="scientific">Perkinsus olseni</name>
    <name type="common">Perkinsus atlanticus</name>
    <dbReference type="NCBI Taxonomy" id="32597"/>
    <lineage>
        <taxon>Eukaryota</taxon>
        <taxon>Sar</taxon>
        <taxon>Alveolata</taxon>
        <taxon>Perkinsozoa</taxon>
        <taxon>Perkinsea</taxon>
        <taxon>Perkinsida</taxon>
        <taxon>Perkinsidae</taxon>
        <taxon>Perkinsus</taxon>
    </lineage>
</organism>
<evidence type="ECO:0000256" key="2">
    <source>
        <dbReference type="ARBA" id="ARBA00012003"/>
    </source>
</evidence>
<dbReference type="GO" id="GO:0030735">
    <property type="term" value="F:carnosine N-methyltransferase activity"/>
    <property type="evidence" value="ECO:0007669"/>
    <property type="project" value="UniProtKB-EC"/>
</dbReference>
<keyword evidence="3" id="KW-0489">Methyltransferase</keyword>
<sequence length="440" mass="49537">MGVSPSLLATVERTYASYEADLSVPEIVYAEEVALALAICNFNTMDGGLHGGQIERIRYQYEAQDEVRRIARSYASLSEYDTKEICRVADFSSSTGEFAIRIAKGIHQNMEFLKQVLPVQHEVAQKINTPLHYRVRLLLSELARDWSVEGEVERKQSYEPLLKELPSERCRVLVPGCGTGRLAYDVAVLGHDVEANDFDIMKLAAANAVVSRSTDDPFVIEPYCLDTCNRMKRDDHIRKPGGKLAYVKGGGKHAFKSNDAIDYVMAHPSMREMAGVWWAAFPYPRFELVSVPDCDVDREALGRISVNGFEFTEAYGVPAKHESFDIVLTAAFIDTAPNVFVYIKTIANVLKPGAKWANTGPLGWLYDGDRFNSGRDGKFLRRLELSHEELMEAISAKWFDIERSELVPGCRYCGDRRTMLETDLTFVNFVAIRNNTPVEY</sequence>
<dbReference type="SMART" id="SM01296">
    <property type="entry name" value="N2227"/>
    <property type="match status" value="1"/>
</dbReference>
<dbReference type="EC" id="2.1.1.22" evidence="2"/>
<evidence type="ECO:0000256" key="1">
    <source>
        <dbReference type="ARBA" id="ARBA00010086"/>
    </source>
</evidence>
<accession>A0A7J6QNN7</accession>
<name>A0A7J6QNN7_PEROL</name>
<gene>
    <name evidence="6" type="ORF">FOZ62_001027</name>
</gene>
<dbReference type="InterPro" id="IPR029063">
    <property type="entry name" value="SAM-dependent_MTases_sf"/>
</dbReference>
<comment type="similarity">
    <text evidence="1">Belongs to the carnosine N-methyltransferase family.</text>
</comment>
<keyword evidence="4" id="KW-0808">Transferase</keyword>
<dbReference type="Pfam" id="PF07942">
    <property type="entry name" value="CARME"/>
    <property type="match status" value="2"/>
</dbReference>
<evidence type="ECO:0000256" key="5">
    <source>
        <dbReference type="ARBA" id="ARBA00022691"/>
    </source>
</evidence>
<dbReference type="InterPro" id="IPR012901">
    <property type="entry name" value="CARME"/>
</dbReference>
<reference evidence="6 7" key="1">
    <citation type="submission" date="2020-04" db="EMBL/GenBank/DDBJ databases">
        <title>Perkinsus olseni comparative genomics.</title>
        <authorList>
            <person name="Bogema D.R."/>
        </authorList>
    </citation>
    <scope>NUCLEOTIDE SEQUENCE [LARGE SCALE GENOMIC DNA]</scope>
    <source>
        <strain evidence="6">ATCC PRA-205</strain>
    </source>
</reference>
<dbReference type="EMBL" id="JABANM010028317">
    <property type="protein sequence ID" value="KAF4709903.1"/>
    <property type="molecule type" value="Genomic_DNA"/>
</dbReference>
<dbReference type="PANTHER" id="PTHR12303">
    <property type="entry name" value="CARNOSINE N-METHYLTRANSFERASE"/>
    <property type="match status" value="1"/>
</dbReference>
<dbReference type="AlphaFoldDB" id="A0A7J6QNN7"/>
<dbReference type="SUPFAM" id="SSF53335">
    <property type="entry name" value="S-adenosyl-L-methionine-dependent methyltransferases"/>
    <property type="match status" value="1"/>
</dbReference>
<protein>
    <recommendedName>
        <fullName evidence="2">carnosine N-methyltransferase</fullName>
        <ecNumber evidence="2">2.1.1.22</ecNumber>
    </recommendedName>
</protein>
<dbReference type="Proteomes" id="UP000574390">
    <property type="component" value="Unassembled WGS sequence"/>
</dbReference>
<keyword evidence="5" id="KW-0949">S-adenosyl-L-methionine</keyword>
<comment type="caution">
    <text evidence="6">The sequence shown here is derived from an EMBL/GenBank/DDBJ whole genome shotgun (WGS) entry which is preliminary data.</text>
</comment>
<evidence type="ECO:0000313" key="6">
    <source>
        <dbReference type="EMBL" id="KAF4709903.1"/>
    </source>
</evidence>
<dbReference type="PANTHER" id="PTHR12303:SF6">
    <property type="entry name" value="CARNOSINE N-METHYLTRANSFERASE"/>
    <property type="match status" value="1"/>
</dbReference>
<dbReference type="Gene3D" id="3.40.50.150">
    <property type="entry name" value="Vaccinia Virus protein VP39"/>
    <property type="match status" value="1"/>
</dbReference>
<evidence type="ECO:0000256" key="3">
    <source>
        <dbReference type="ARBA" id="ARBA00022603"/>
    </source>
</evidence>
<evidence type="ECO:0000313" key="7">
    <source>
        <dbReference type="Proteomes" id="UP000574390"/>
    </source>
</evidence>
<proteinExistence type="inferred from homology"/>
<dbReference type="GO" id="GO:0032259">
    <property type="term" value="P:methylation"/>
    <property type="evidence" value="ECO:0007669"/>
    <property type="project" value="UniProtKB-KW"/>
</dbReference>
<evidence type="ECO:0000256" key="4">
    <source>
        <dbReference type="ARBA" id="ARBA00022679"/>
    </source>
</evidence>